<feature type="transmembrane region" description="Helical" evidence="5">
    <location>
        <begin position="138"/>
        <end position="162"/>
    </location>
</feature>
<feature type="transmembrane region" description="Helical" evidence="5">
    <location>
        <begin position="60"/>
        <end position="81"/>
    </location>
</feature>
<comment type="caution">
    <text evidence="7">The sequence shown here is derived from an EMBL/GenBank/DDBJ whole genome shotgun (WGS) entry which is preliminary data.</text>
</comment>
<dbReference type="SUPFAM" id="SSF103473">
    <property type="entry name" value="MFS general substrate transporter"/>
    <property type="match status" value="1"/>
</dbReference>
<evidence type="ECO:0000256" key="5">
    <source>
        <dbReference type="SAM" id="Phobius"/>
    </source>
</evidence>
<evidence type="ECO:0000313" key="8">
    <source>
        <dbReference type="Proteomes" id="UP000760480"/>
    </source>
</evidence>
<accession>A0ABX1TJZ9</accession>
<gene>
    <name evidence="7" type="ORF">E4P82_11150</name>
</gene>
<evidence type="ECO:0000256" key="1">
    <source>
        <dbReference type="ARBA" id="ARBA00007867"/>
    </source>
</evidence>
<dbReference type="PROSITE" id="PS51006">
    <property type="entry name" value="PABS_2"/>
    <property type="match status" value="1"/>
</dbReference>
<dbReference type="SUPFAM" id="SSF53335">
    <property type="entry name" value="S-adenosyl-L-methionine-dependent methyltransferases"/>
    <property type="match status" value="1"/>
</dbReference>
<keyword evidence="2 4" id="KW-0808">Transferase</keyword>
<keyword evidence="3 4" id="KW-0620">Polyamine biosynthesis</keyword>
<feature type="transmembrane region" description="Helical" evidence="5">
    <location>
        <begin position="403"/>
        <end position="422"/>
    </location>
</feature>
<dbReference type="Gene3D" id="3.40.50.150">
    <property type="entry name" value="Vaccinia Virus protein VP39"/>
    <property type="match status" value="1"/>
</dbReference>
<sequence length="844" mass="90150">MVASGFAALGYQIVWTQQSALWLGHEAAAVLAVVAGFFGGLAVGALALGPRIDRSAKPAYWYAACEAVIGVWSLMLAFLMAPVTGWILDLTGVQPAPTWQWTVAFCGTFLMLLPATAAMGATLPAMERVLAKMHREGASIAALYAGNTFGAVLGVLATAFWLIPEWGLTRTASVCAALNFLCAVAAAKLFVEPENEAPATVRSDAPGVLMVLAVTGLLGIGYEVLVVRVLSQVAENTVYTFALLLAVYLVGTALGAAMYDRWSHRLNGVEQPRDRLLRMLAVACLLSVLILADAETVKASVLYALGNGMGAALAAEAVLATAAFLLPTIVMGALFSHLGTSARAAGIGFGRALGVNTLGAAVAPWLFGVVLVPGVGSKFALLLVAAGYLALSSRRAWFAMTQWITAGATLALAVWAPSLAIVNVPEGGRIVRYAEGAMAAVSVVEDANGVASLHINNRQQEGSSATLFADARQALLPVLLHPAPRRALFLGLGTGVTASSAAEDPQLEVDAVELLPEVIDASTYFTGMFGDDARNPRLHLMTADARRFVRITRERYDLIVSDNFHPARSGSGSLYTVEHFKAVQDRLAAGGLFCQWLPLHQLDLETLRGIVRTFLTVFPRGWAMLATNSLDTPVLGLVARRDGERFDIEQVRERLTRVAMKHGPGEFGIADEFALLGSFIAGPRALARFAGNAPLNTDDHPVVAYLAPRIAYVSDSLPRDRLIALLREVEISPDELLAAPRDTAWASRLFAYWAARNRFIELGRDVRPTSDVRRMLAQVREPLLSVLRISPEFRPAYDPLLRMATVLGRINAVAARALLIELQLAQPSRPEAAQALRDISGAAP</sequence>
<keyword evidence="5" id="KW-0812">Transmembrane</keyword>
<keyword evidence="5" id="KW-0472">Membrane</keyword>
<feature type="transmembrane region" description="Helical" evidence="5">
    <location>
        <begin position="101"/>
        <end position="126"/>
    </location>
</feature>
<reference evidence="7 8" key="1">
    <citation type="submission" date="2019-03" db="EMBL/GenBank/DDBJ databases">
        <title>Metabolic reconstructions from genomes of highly enriched 'Candidatus Accumulibacter' and 'Candidatus Competibacter' bioreactor populations.</title>
        <authorList>
            <person name="Annavajhala M.K."/>
            <person name="Welles L."/>
            <person name="Abbas B."/>
            <person name="Sorokin D."/>
            <person name="Park H."/>
            <person name="Van Loosdrecht M."/>
            <person name="Chandran K."/>
        </authorList>
    </citation>
    <scope>NUCLEOTIDE SEQUENCE [LARGE SCALE GENOMIC DNA]</scope>
    <source>
        <strain evidence="7 8">SBR_G</strain>
    </source>
</reference>
<keyword evidence="5" id="KW-1133">Transmembrane helix</keyword>
<dbReference type="PANTHER" id="PTHR43317">
    <property type="entry name" value="THERMOSPERMINE SYNTHASE ACAULIS5"/>
    <property type="match status" value="1"/>
</dbReference>
<dbReference type="EMBL" id="SPMZ01000030">
    <property type="protein sequence ID" value="NMQ19707.1"/>
    <property type="molecule type" value="Genomic_DNA"/>
</dbReference>
<feature type="transmembrane region" description="Helical" evidence="5">
    <location>
        <begin position="280"/>
        <end position="305"/>
    </location>
</feature>
<evidence type="ECO:0000256" key="4">
    <source>
        <dbReference type="PROSITE-ProRule" id="PRU00354"/>
    </source>
</evidence>
<feature type="transmembrane region" description="Helical" evidence="5">
    <location>
        <begin position="373"/>
        <end position="391"/>
    </location>
</feature>
<feature type="active site" description="Proton acceptor" evidence="4">
    <location>
        <position position="562"/>
    </location>
</feature>
<dbReference type="InterPro" id="IPR029063">
    <property type="entry name" value="SAM-dependent_MTases_sf"/>
</dbReference>
<feature type="transmembrane region" description="Helical" evidence="5">
    <location>
        <begin position="347"/>
        <end position="367"/>
    </location>
</feature>
<protein>
    <submittedName>
        <fullName evidence="7">Spermidine synthase</fullName>
    </submittedName>
</protein>
<proteinExistence type="inferred from homology"/>
<dbReference type="Proteomes" id="UP000760480">
    <property type="component" value="Unassembled WGS sequence"/>
</dbReference>
<comment type="similarity">
    <text evidence="1">Belongs to the spermidine/spermine synthase family.</text>
</comment>
<feature type="transmembrane region" description="Helical" evidence="5">
    <location>
        <begin position="311"/>
        <end position="335"/>
    </location>
</feature>
<feature type="transmembrane region" description="Helical" evidence="5">
    <location>
        <begin position="237"/>
        <end position="259"/>
    </location>
</feature>
<organism evidence="7 8">
    <name type="scientific">Candidatus Competibacter phosphatis</name>
    <dbReference type="NCBI Taxonomy" id="221280"/>
    <lineage>
        <taxon>Bacteria</taxon>
        <taxon>Pseudomonadati</taxon>
        <taxon>Pseudomonadota</taxon>
        <taxon>Gammaproteobacteria</taxon>
        <taxon>Candidatus Competibacteraceae</taxon>
        <taxon>Candidatus Competibacter</taxon>
    </lineage>
</organism>
<evidence type="ECO:0000313" key="7">
    <source>
        <dbReference type="EMBL" id="NMQ19707.1"/>
    </source>
</evidence>
<dbReference type="CDD" id="cd02440">
    <property type="entry name" value="AdoMet_MTases"/>
    <property type="match status" value="1"/>
</dbReference>
<evidence type="ECO:0000256" key="3">
    <source>
        <dbReference type="ARBA" id="ARBA00023115"/>
    </source>
</evidence>
<feature type="transmembrane region" description="Helical" evidence="5">
    <location>
        <begin position="27"/>
        <end position="48"/>
    </location>
</feature>
<dbReference type="NCBIfam" id="NF037959">
    <property type="entry name" value="MFS_SpdSyn"/>
    <property type="match status" value="1"/>
</dbReference>
<dbReference type="RefSeq" id="WP_169248960.1">
    <property type="nucleotide sequence ID" value="NZ_SPMZ01000030.1"/>
</dbReference>
<evidence type="ECO:0000259" key="6">
    <source>
        <dbReference type="PROSITE" id="PS51006"/>
    </source>
</evidence>
<dbReference type="InterPro" id="IPR036259">
    <property type="entry name" value="MFS_trans_sf"/>
</dbReference>
<dbReference type="InterPro" id="IPR030374">
    <property type="entry name" value="PABS"/>
</dbReference>
<feature type="transmembrane region" description="Helical" evidence="5">
    <location>
        <begin position="208"/>
        <end position="231"/>
    </location>
</feature>
<feature type="domain" description="PABS" evidence="6">
    <location>
        <begin position="413"/>
        <end position="645"/>
    </location>
</feature>
<keyword evidence="8" id="KW-1185">Reference proteome</keyword>
<feature type="transmembrane region" description="Helical" evidence="5">
    <location>
        <begin position="168"/>
        <end position="187"/>
    </location>
</feature>
<dbReference type="Pfam" id="PF01564">
    <property type="entry name" value="Spermine_synth"/>
    <property type="match status" value="1"/>
</dbReference>
<name>A0ABX1TJZ9_9GAMM</name>
<dbReference type="PANTHER" id="PTHR43317:SF1">
    <property type="entry name" value="THERMOSPERMINE SYNTHASE ACAULIS5"/>
    <property type="match status" value="1"/>
</dbReference>
<evidence type="ECO:0000256" key="2">
    <source>
        <dbReference type="ARBA" id="ARBA00022679"/>
    </source>
</evidence>